<evidence type="ECO:0000313" key="2">
    <source>
        <dbReference type="Proteomes" id="UP000287605"/>
    </source>
</evidence>
<keyword evidence="2" id="KW-1185">Reference proteome</keyword>
<dbReference type="OrthoDB" id="9810101at2"/>
<dbReference type="SUPFAM" id="SSF56784">
    <property type="entry name" value="HAD-like"/>
    <property type="match status" value="1"/>
</dbReference>
<dbReference type="Gene3D" id="3.40.50.1000">
    <property type="entry name" value="HAD superfamily/HAD-like"/>
    <property type="match status" value="1"/>
</dbReference>
<evidence type="ECO:0008006" key="3">
    <source>
        <dbReference type="Google" id="ProtNLM"/>
    </source>
</evidence>
<dbReference type="InterPro" id="IPR023214">
    <property type="entry name" value="HAD_sf"/>
</dbReference>
<dbReference type="RefSeq" id="WP_126809657.1">
    <property type="nucleotide sequence ID" value="NZ_NGKA01000017.1"/>
</dbReference>
<dbReference type="Proteomes" id="UP000287605">
    <property type="component" value="Unassembled WGS sequence"/>
</dbReference>
<dbReference type="GO" id="GO:0016791">
    <property type="term" value="F:phosphatase activity"/>
    <property type="evidence" value="ECO:0007669"/>
    <property type="project" value="TreeGrafter"/>
</dbReference>
<dbReference type="InterPro" id="IPR006379">
    <property type="entry name" value="HAD-SF_hydro_IIB"/>
</dbReference>
<dbReference type="PANTHER" id="PTHR10000:SF8">
    <property type="entry name" value="HAD SUPERFAMILY HYDROLASE-LIKE, TYPE 3"/>
    <property type="match status" value="1"/>
</dbReference>
<protein>
    <recommendedName>
        <fullName evidence="3">Hydrolase</fullName>
    </recommendedName>
</protein>
<name>A0A430APC6_9ENTE</name>
<dbReference type="Gene3D" id="3.30.1240.10">
    <property type="match status" value="1"/>
</dbReference>
<dbReference type="AlphaFoldDB" id="A0A430APC6"/>
<dbReference type="NCBIfam" id="TIGR01484">
    <property type="entry name" value="HAD-SF-IIB"/>
    <property type="match status" value="1"/>
</dbReference>
<dbReference type="EMBL" id="NGKA01000017">
    <property type="protein sequence ID" value="RSU09971.1"/>
    <property type="molecule type" value="Genomic_DNA"/>
</dbReference>
<comment type="caution">
    <text evidence="1">The sequence shown here is derived from an EMBL/GenBank/DDBJ whole genome shotgun (WGS) entry which is preliminary data.</text>
</comment>
<reference evidence="1 2" key="1">
    <citation type="submission" date="2017-05" db="EMBL/GenBank/DDBJ databases">
        <title>Vagococcus spp. assemblies.</title>
        <authorList>
            <person name="Gulvik C.A."/>
        </authorList>
    </citation>
    <scope>NUCLEOTIDE SEQUENCE [LARGE SCALE GENOMIC DNA]</scope>
    <source>
        <strain evidence="1 2">CCUG 51432</strain>
    </source>
</reference>
<gene>
    <name evidence="1" type="ORF">CBF29_10360</name>
</gene>
<dbReference type="PANTHER" id="PTHR10000">
    <property type="entry name" value="PHOSPHOSERINE PHOSPHATASE"/>
    <property type="match status" value="1"/>
</dbReference>
<dbReference type="GO" id="GO:0000287">
    <property type="term" value="F:magnesium ion binding"/>
    <property type="evidence" value="ECO:0007669"/>
    <property type="project" value="TreeGrafter"/>
</dbReference>
<accession>A0A430APC6</accession>
<organism evidence="1 2">
    <name type="scientific">Vagococcus elongatus</name>
    <dbReference type="NCBI Taxonomy" id="180344"/>
    <lineage>
        <taxon>Bacteria</taxon>
        <taxon>Bacillati</taxon>
        <taxon>Bacillota</taxon>
        <taxon>Bacilli</taxon>
        <taxon>Lactobacillales</taxon>
        <taxon>Enterococcaceae</taxon>
        <taxon>Vagococcus</taxon>
    </lineage>
</organism>
<proteinExistence type="predicted"/>
<dbReference type="Pfam" id="PF08282">
    <property type="entry name" value="Hydrolase_3"/>
    <property type="match status" value="1"/>
</dbReference>
<evidence type="ECO:0000313" key="1">
    <source>
        <dbReference type="EMBL" id="RSU09971.1"/>
    </source>
</evidence>
<dbReference type="GO" id="GO:0005829">
    <property type="term" value="C:cytosol"/>
    <property type="evidence" value="ECO:0007669"/>
    <property type="project" value="TreeGrafter"/>
</dbReference>
<sequence length="261" mass="29780">MQRYLFAFDLDGTLCHDNGFLTDLTRNNLTKLKLQGHLICFVTGRRDIDLLPLTKDLYLTDYLITNNGGKIFDCHKRVTLKNNLIPEFVSKKIIEFCLKHDYFIYVLKDNFWAVNYLTENVKEYKSYLGAEPNIFRSLEDLEPLSEIEGFTTTIASDKILNFITGNRLEASFVMSDENVMDIMALGVSKEQSLLELKQLLLGEYVTVAVGNYSNDIKMIETADIGVAVNNALDAVKEKADFITNRSNNEDMILDIINFLSL</sequence>
<dbReference type="InterPro" id="IPR036412">
    <property type="entry name" value="HAD-like_sf"/>
</dbReference>